<proteinExistence type="inferred from homology"/>
<protein>
    <submittedName>
        <fullName evidence="3">(rape) hypothetical protein</fullName>
    </submittedName>
</protein>
<dbReference type="InterPro" id="IPR027413">
    <property type="entry name" value="GROEL-like_equatorial_sf"/>
</dbReference>
<dbReference type="GO" id="GO:0042026">
    <property type="term" value="P:protein refolding"/>
    <property type="evidence" value="ECO:0007669"/>
    <property type="project" value="InterPro"/>
</dbReference>
<organism evidence="3">
    <name type="scientific">Brassica napus</name>
    <name type="common">Rape</name>
    <dbReference type="NCBI Taxonomy" id="3708"/>
    <lineage>
        <taxon>Eukaryota</taxon>
        <taxon>Viridiplantae</taxon>
        <taxon>Streptophyta</taxon>
        <taxon>Embryophyta</taxon>
        <taxon>Tracheophyta</taxon>
        <taxon>Spermatophyta</taxon>
        <taxon>Magnoliopsida</taxon>
        <taxon>eudicotyledons</taxon>
        <taxon>Gunneridae</taxon>
        <taxon>Pentapetalae</taxon>
        <taxon>rosids</taxon>
        <taxon>malvids</taxon>
        <taxon>Brassicales</taxon>
        <taxon>Brassicaceae</taxon>
        <taxon>Brassiceae</taxon>
        <taxon>Brassica</taxon>
    </lineage>
</organism>
<sequence length="143" mass="16168">MWVLVCDQGFILFCSYFDVLMSKTQINKIDLFFLYRFRQTVPSHSVSSISSKTNVPLHSVGAEIVKRALSYPLKLTAKNAGVNGSVVSEKVVRCCLGHADSVAKTFFMSNCVVVEKGANTSSYWQPNEQFRIWILRKTSRIYS</sequence>
<keyword evidence="2" id="KW-0143">Chaperone</keyword>
<dbReference type="EMBL" id="HG994373">
    <property type="protein sequence ID" value="CAF1756699.1"/>
    <property type="molecule type" value="Genomic_DNA"/>
</dbReference>
<evidence type="ECO:0000256" key="1">
    <source>
        <dbReference type="ARBA" id="ARBA00006607"/>
    </source>
</evidence>
<dbReference type="InterPro" id="IPR001844">
    <property type="entry name" value="Cpn60/GroEL"/>
</dbReference>
<gene>
    <name evidence="3" type="ORF">DARMORV10_C09P43000.1</name>
</gene>
<name>A0A816J467_BRANA</name>
<evidence type="ECO:0000256" key="2">
    <source>
        <dbReference type="ARBA" id="ARBA00023186"/>
    </source>
</evidence>
<evidence type="ECO:0000313" key="3">
    <source>
        <dbReference type="EMBL" id="CAF1756699.1"/>
    </source>
</evidence>
<dbReference type="Gene3D" id="1.10.560.10">
    <property type="entry name" value="GroEL-like equatorial domain"/>
    <property type="match status" value="1"/>
</dbReference>
<dbReference type="PANTHER" id="PTHR45633">
    <property type="entry name" value="60 KDA HEAT SHOCK PROTEIN, MITOCHONDRIAL"/>
    <property type="match status" value="1"/>
</dbReference>
<comment type="similarity">
    <text evidence="1">Belongs to the chaperonin (HSP60) family.</text>
</comment>
<accession>A0A816J467</accession>
<dbReference type="SMR" id="A0A816J467"/>
<reference evidence="3" key="1">
    <citation type="submission" date="2021-01" db="EMBL/GenBank/DDBJ databases">
        <authorList>
            <consortium name="Genoscope - CEA"/>
            <person name="William W."/>
        </authorList>
    </citation>
    <scope>NUCLEOTIDE SEQUENCE</scope>
</reference>
<dbReference type="Proteomes" id="UP001295469">
    <property type="component" value="Chromosome C09"/>
</dbReference>
<dbReference type="AlphaFoldDB" id="A0A816J467"/>
<dbReference type="GO" id="GO:0140662">
    <property type="term" value="F:ATP-dependent protein folding chaperone"/>
    <property type="evidence" value="ECO:0007669"/>
    <property type="project" value="InterPro"/>
</dbReference>